<dbReference type="EMBL" id="JMIX01000003">
    <property type="protein sequence ID" value="KEO98977.1"/>
    <property type="molecule type" value="Genomic_DNA"/>
</dbReference>
<dbReference type="PROSITE" id="PS51635">
    <property type="entry name" value="PNPLA"/>
    <property type="match status" value="1"/>
</dbReference>
<keyword evidence="2" id="KW-0378">Hydrolase</keyword>
<dbReference type="InterPro" id="IPR019894">
    <property type="entry name" value="Patatin-related_protein"/>
</dbReference>
<dbReference type="InterPro" id="IPR024282">
    <property type="entry name" value="DUF3376"/>
</dbReference>
<dbReference type="NCBIfam" id="TIGR03607">
    <property type="entry name" value="patatin-like protein"/>
    <property type="match status" value="1"/>
</dbReference>
<evidence type="ECO:0000259" key="3">
    <source>
        <dbReference type="PROSITE" id="PS51635"/>
    </source>
</evidence>
<dbReference type="Pfam" id="PF11856">
    <property type="entry name" value="DUF3376"/>
    <property type="match status" value="1"/>
</dbReference>
<evidence type="ECO:0000313" key="5">
    <source>
        <dbReference type="Proteomes" id="UP000027866"/>
    </source>
</evidence>
<comment type="caution">
    <text evidence="4">The sequence shown here is derived from an EMBL/GenBank/DDBJ whole genome shotgun (WGS) entry which is preliminary data.</text>
</comment>
<dbReference type="OrthoDB" id="8728704at2"/>
<dbReference type="GO" id="GO:0016787">
    <property type="term" value="F:hydrolase activity"/>
    <property type="evidence" value="ECO:0007669"/>
    <property type="project" value="UniProtKB-UniRule"/>
</dbReference>
<feature type="active site" description="Nucleophile" evidence="2">
    <location>
        <position position="82"/>
    </location>
</feature>
<dbReference type="InterPro" id="IPR016035">
    <property type="entry name" value="Acyl_Trfase/lysoPLipase"/>
</dbReference>
<dbReference type="Proteomes" id="UP000027866">
    <property type="component" value="Unassembled WGS sequence"/>
</dbReference>
<accession>A0A074NME8</accession>
<dbReference type="KEGG" id="elq:Ga0102493_112528"/>
<dbReference type="GO" id="GO:0016042">
    <property type="term" value="P:lipid catabolic process"/>
    <property type="evidence" value="ECO:0007669"/>
    <property type="project" value="UniProtKB-UniRule"/>
</dbReference>
<dbReference type="AlphaFoldDB" id="A0A074NME8"/>
<feature type="active site" description="Proton acceptor" evidence="2">
    <location>
        <position position="322"/>
    </location>
</feature>
<proteinExistence type="predicted"/>
<gene>
    <name evidence="4" type="ORF">EH32_07680</name>
</gene>
<evidence type="ECO:0000313" key="4">
    <source>
        <dbReference type="EMBL" id="KEO98977.1"/>
    </source>
</evidence>
<protein>
    <submittedName>
        <fullName evidence="4">Patatin</fullName>
    </submittedName>
</protein>
<organism evidence="4 5">
    <name type="scientific">Erythrobacter litoralis</name>
    <dbReference type="NCBI Taxonomy" id="39960"/>
    <lineage>
        <taxon>Bacteria</taxon>
        <taxon>Pseudomonadati</taxon>
        <taxon>Pseudomonadota</taxon>
        <taxon>Alphaproteobacteria</taxon>
        <taxon>Sphingomonadales</taxon>
        <taxon>Erythrobacteraceae</taxon>
        <taxon>Erythrobacter/Porphyrobacter group</taxon>
        <taxon>Erythrobacter</taxon>
    </lineage>
</organism>
<dbReference type="InterPro" id="IPR002641">
    <property type="entry name" value="PNPLA_dom"/>
</dbReference>
<reference evidence="4 5" key="1">
    <citation type="submission" date="2014-04" db="EMBL/GenBank/DDBJ databases">
        <title>A comprehensive comparison of genomes of Erythrobacter spp. Strains.</title>
        <authorList>
            <person name="Zheng Q."/>
        </authorList>
    </citation>
    <scope>NUCLEOTIDE SEQUENCE [LARGE SCALE GENOMIC DNA]</scope>
    <source>
        <strain evidence="4 5">DSM 8509</strain>
    </source>
</reference>
<dbReference type="Pfam" id="PF01734">
    <property type="entry name" value="Patatin"/>
    <property type="match status" value="1"/>
</dbReference>
<name>A0A074NME8_9SPHN</name>
<keyword evidence="5" id="KW-1185">Reference proteome</keyword>
<feature type="short sequence motif" description="GXSXG" evidence="2">
    <location>
        <begin position="80"/>
        <end position="84"/>
    </location>
</feature>
<evidence type="ECO:0000256" key="2">
    <source>
        <dbReference type="PROSITE-ProRule" id="PRU01161"/>
    </source>
</evidence>
<keyword evidence="2" id="KW-0442">Lipid degradation</keyword>
<dbReference type="PATRIC" id="fig|39960.10.peg.1624"/>
<dbReference type="SUPFAM" id="SSF52151">
    <property type="entry name" value="FabD/lysophospholipase-like"/>
    <property type="match status" value="1"/>
</dbReference>
<evidence type="ECO:0000256" key="1">
    <source>
        <dbReference type="ARBA" id="ARBA00023098"/>
    </source>
</evidence>
<dbReference type="RefSeq" id="WP_034901486.1">
    <property type="nucleotide sequence ID" value="NZ_CP017057.1"/>
</dbReference>
<dbReference type="Gene3D" id="3.40.1090.10">
    <property type="entry name" value="Cytosolic phospholipase A2 catalytic domain"/>
    <property type="match status" value="1"/>
</dbReference>
<sequence length="774" mass="86257">MRQKELRLALVCYGGVSLAVYMHGVTKEIWHLARASRAHLSHPDQSSALSGVAEVYRDFLEEIEREQKLRVRVLPDILTGASAGGINAIFLAQALHSGHSLEPLTDLWLENADVSELTDPDAEPMWRYAKFWAQPIAEWFLTRPGNAVSESVSPETRAEVRHKVSRLVRGRWFSPPFSGDRFSGMLYEALASMAAEPPGPPLLPPGHPLDLAVTATDFRGHVELLRLHSPAIAQETEHRMPIAFRSKVGERGGEGIADPLELVLAARATASFPGAFPPLELAEIDRLAANEGHHWQGREAFLARIMPGHVKKGTVEEVALIDGSVLVNAPFGAALRALGGRSAQREVDRRFVYIDPRPNRLRSLREDAGHEVGFFGAIFGSLSTIPREQPIRDDLERIEQQSRDAERLRRIVMGMRPEIDRAVERLFGRTFFLDRPTPRRLAIWRGRAHEAAGARAGYAFSAYVQTKFSGIVDRLAQLTLAAAPELGLGDASLVEEVLRAELAARGIDALTGEDGAASEEAIRFFRAHDIGFRIRRLQLLARRLSRDWEIDPEIPDDALDLARERIYDILALYYAADDSEMLSADFAEAARHVLDDPGAVLDHLAARRLLPETDIAAEEMLAAALEEMPRNLKRRMLLTYLGFPFYDVATLPLLQSEGLDEYNPVKVDRISPEDATSIREGGTSDTLRGVEFYNFGAFFSRFYRENDYLWGRLHGAERMIDLVASTLDSVVRKETIRRVKREAFLAILEEEAEAGRCGAGLLATIRSEVDNRLG</sequence>
<feature type="domain" description="PNPLA" evidence="3">
    <location>
        <begin position="10"/>
        <end position="335"/>
    </location>
</feature>
<keyword evidence="1 2" id="KW-0443">Lipid metabolism</keyword>
<comment type="caution">
    <text evidence="2">Lacks conserved residue(s) required for the propagation of feature annotation.</text>
</comment>